<gene>
    <name evidence="1" type="ORF">METZ01_LOCUS348617</name>
</gene>
<accession>A0A382RDI0</accession>
<organism evidence="1">
    <name type="scientific">marine metagenome</name>
    <dbReference type="NCBI Taxonomy" id="408172"/>
    <lineage>
        <taxon>unclassified sequences</taxon>
        <taxon>metagenomes</taxon>
        <taxon>ecological metagenomes</taxon>
    </lineage>
</organism>
<protein>
    <submittedName>
        <fullName evidence="1">Uncharacterized protein</fullName>
    </submittedName>
</protein>
<name>A0A382RDI0_9ZZZZ</name>
<reference evidence="1" key="1">
    <citation type="submission" date="2018-05" db="EMBL/GenBank/DDBJ databases">
        <authorList>
            <person name="Lanie J.A."/>
            <person name="Ng W.-L."/>
            <person name="Kazmierczak K.M."/>
            <person name="Andrzejewski T.M."/>
            <person name="Davidsen T.M."/>
            <person name="Wayne K.J."/>
            <person name="Tettelin H."/>
            <person name="Glass J.I."/>
            <person name="Rusch D."/>
            <person name="Podicherti R."/>
            <person name="Tsui H.-C.T."/>
            <person name="Winkler M.E."/>
        </authorList>
    </citation>
    <scope>NUCLEOTIDE SEQUENCE</scope>
</reference>
<dbReference type="AlphaFoldDB" id="A0A382RDI0"/>
<proteinExistence type="predicted"/>
<evidence type="ECO:0000313" key="1">
    <source>
        <dbReference type="EMBL" id="SVC95763.1"/>
    </source>
</evidence>
<dbReference type="EMBL" id="UINC01120950">
    <property type="protein sequence ID" value="SVC95763.1"/>
    <property type="molecule type" value="Genomic_DNA"/>
</dbReference>
<sequence>MQLSDNELNKSIYENKSSVNTLSYISPETFIEVLRGKNSLGSLLDSLGYKSVPSANDPSTNGMFYFSGGYNTYVHGSVNSGSPISSIQLELPKPGIRENSTQWKNFGESLAIALEKYFKVHYNIDL</sequence>